<dbReference type="FunFam" id="3.40.50.970:FF:000016">
    <property type="entry name" value="Acetolactate synthase"/>
    <property type="match status" value="1"/>
</dbReference>
<dbReference type="EMBL" id="CP002637">
    <property type="protein sequence ID" value="AEB99415.1"/>
    <property type="molecule type" value="Genomic_DNA"/>
</dbReference>
<dbReference type="SUPFAM" id="SSF52467">
    <property type="entry name" value="DHS-like NAD/FAD-binding domain"/>
    <property type="match status" value="1"/>
</dbReference>
<dbReference type="PANTHER" id="PTHR18968:SF13">
    <property type="entry name" value="ACETOLACTATE SYNTHASE CATALYTIC SUBUNIT, MITOCHONDRIAL"/>
    <property type="match status" value="1"/>
</dbReference>
<evidence type="ECO:0000256" key="9">
    <source>
        <dbReference type="ARBA" id="ARBA00022827"/>
    </source>
</evidence>
<dbReference type="InterPro" id="IPR011766">
    <property type="entry name" value="TPP_enzyme_TPP-bd"/>
</dbReference>
<dbReference type="GO" id="GO:0030976">
    <property type="term" value="F:thiamine pyrophosphate binding"/>
    <property type="evidence" value="ECO:0007669"/>
    <property type="project" value="UniProtKB-UniRule"/>
</dbReference>
<evidence type="ECO:0000256" key="1">
    <source>
        <dbReference type="ARBA" id="ARBA00004974"/>
    </source>
</evidence>
<dbReference type="CDD" id="cd07035">
    <property type="entry name" value="TPP_PYR_POX_like"/>
    <property type="match status" value="1"/>
</dbReference>
<evidence type="ECO:0000256" key="8">
    <source>
        <dbReference type="ARBA" id="ARBA00022723"/>
    </source>
</evidence>
<comment type="pathway">
    <text evidence="2 14">Amino-acid biosynthesis; L-valine biosynthesis; L-valine from pyruvate: step 1/4.</text>
</comment>
<dbReference type="GO" id="GO:0003984">
    <property type="term" value="F:acetolactate synthase activity"/>
    <property type="evidence" value="ECO:0007669"/>
    <property type="project" value="UniProtKB-EC"/>
</dbReference>
<dbReference type="CDD" id="cd02015">
    <property type="entry name" value="TPP_AHAS"/>
    <property type="match status" value="1"/>
</dbReference>
<dbReference type="PROSITE" id="PS00187">
    <property type="entry name" value="TPP_ENZYMES"/>
    <property type="match status" value="1"/>
</dbReference>
<evidence type="ECO:0000256" key="2">
    <source>
        <dbReference type="ARBA" id="ARBA00005025"/>
    </source>
</evidence>
<evidence type="ECO:0000256" key="11">
    <source>
        <dbReference type="ARBA" id="ARBA00023052"/>
    </source>
</evidence>
<reference evidence="18 19" key="1">
    <citation type="submission" date="2011-04" db="EMBL/GenBank/DDBJ databases">
        <title>The complete genome of Selenomonas sputigena DSM 20758.</title>
        <authorList>
            <consortium name="US DOE Joint Genome Institute (JGI-PGF)"/>
            <person name="Lucas S."/>
            <person name="Copeland A."/>
            <person name="Lapidus A."/>
            <person name="Bruce D."/>
            <person name="Goodwin L."/>
            <person name="Pitluck S."/>
            <person name="Peters L."/>
            <person name="Kyrpides N."/>
            <person name="Mavromatis K."/>
            <person name="Ivanova N."/>
            <person name="Ovchinnikova G."/>
            <person name="Teshima H."/>
            <person name="Detter J.C."/>
            <person name="Tapia R."/>
            <person name="Han C."/>
            <person name="Land M."/>
            <person name="Hauser L."/>
            <person name="Markowitz V."/>
            <person name="Cheng J.-F."/>
            <person name="Hugenholtz P."/>
            <person name="Woyke T."/>
            <person name="Wu D."/>
            <person name="Gronow S."/>
            <person name="Wellnitz S."/>
            <person name="Schneider S."/>
            <person name="Klenk H.-P."/>
            <person name="Eisen J.A."/>
        </authorList>
    </citation>
    <scope>NUCLEOTIDE SEQUENCE [LARGE SCALE GENOMIC DNA]</scope>
    <source>
        <strain evidence="19">ATCC 35185 / DSM 20758 / VPI D19B-28</strain>
    </source>
</reference>
<dbReference type="GO" id="GO:0050660">
    <property type="term" value="F:flavin adenine dinucleotide binding"/>
    <property type="evidence" value="ECO:0007669"/>
    <property type="project" value="InterPro"/>
</dbReference>
<protein>
    <recommendedName>
        <fullName evidence="4 14">Acetolactate synthase</fullName>
        <ecNumber evidence="4 14">2.2.1.6</ecNumber>
    </recommendedName>
</protein>
<dbReference type="AlphaFoldDB" id="F4EYK8"/>
<dbReference type="Pfam" id="PF02775">
    <property type="entry name" value="TPP_enzyme_C"/>
    <property type="match status" value="1"/>
</dbReference>
<dbReference type="InterPro" id="IPR012846">
    <property type="entry name" value="Acetolactate_synth_lsu"/>
</dbReference>
<comment type="similarity">
    <text evidence="3 14">Belongs to the TPP enzyme family.</text>
</comment>
<dbReference type="NCBIfam" id="TIGR00118">
    <property type="entry name" value="acolac_lg"/>
    <property type="match status" value="1"/>
</dbReference>
<dbReference type="KEGG" id="ssg:Selsp_0443"/>
<dbReference type="InterPro" id="IPR029061">
    <property type="entry name" value="THDP-binding"/>
</dbReference>
<feature type="domain" description="Thiamine pyrophosphate enzyme central" evidence="15">
    <location>
        <begin position="192"/>
        <end position="324"/>
    </location>
</feature>
<feature type="domain" description="Thiamine pyrophosphate enzyme N-terminal TPP-binding" evidence="17">
    <location>
        <begin position="3"/>
        <end position="117"/>
    </location>
</feature>
<gene>
    <name evidence="18" type="ordered locus">Selsp_0443</name>
</gene>
<dbReference type="Gene3D" id="3.40.50.1220">
    <property type="entry name" value="TPP-binding domain"/>
    <property type="match status" value="1"/>
</dbReference>
<comment type="pathway">
    <text evidence="1 14">Amino-acid biosynthesis; L-isoleucine biosynthesis; L-isoleucine from 2-oxobutanoate: step 1/4.</text>
</comment>
<feature type="domain" description="Thiamine pyrophosphate enzyme TPP-binding" evidence="16">
    <location>
        <begin position="388"/>
        <end position="536"/>
    </location>
</feature>
<dbReference type="Proteomes" id="UP000011124">
    <property type="component" value="Chromosome"/>
</dbReference>
<evidence type="ECO:0000313" key="19">
    <source>
        <dbReference type="Proteomes" id="UP000011124"/>
    </source>
</evidence>
<dbReference type="InterPro" id="IPR029035">
    <property type="entry name" value="DHS-like_NAD/FAD-binding_dom"/>
</dbReference>
<dbReference type="Gene3D" id="3.40.50.970">
    <property type="match status" value="2"/>
</dbReference>
<evidence type="ECO:0000259" key="17">
    <source>
        <dbReference type="Pfam" id="PF02776"/>
    </source>
</evidence>
<dbReference type="FunFam" id="3.40.50.970:FF:000007">
    <property type="entry name" value="Acetolactate synthase"/>
    <property type="match status" value="1"/>
</dbReference>
<dbReference type="InterPro" id="IPR039368">
    <property type="entry name" value="AHAS_TPP"/>
</dbReference>
<dbReference type="EC" id="2.2.1.6" evidence="4 14"/>
<dbReference type="Pfam" id="PF02776">
    <property type="entry name" value="TPP_enzyme_N"/>
    <property type="match status" value="1"/>
</dbReference>
<evidence type="ECO:0000259" key="16">
    <source>
        <dbReference type="Pfam" id="PF02775"/>
    </source>
</evidence>
<evidence type="ECO:0000256" key="10">
    <source>
        <dbReference type="ARBA" id="ARBA00022842"/>
    </source>
</evidence>
<keyword evidence="5 14" id="KW-0028">Amino-acid biosynthesis</keyword>
<keyword evidence="6" id="KW-0285">Flavoprotein</keyword>
<dbReference type="GO" id="GO:0005948">
    <property type="term" value="C:acetolactate synthase complex"/>
    <property type="evidence" value="ECO:0007669"/>
    <property type="project" value="TreeGrafter"/>
</dbReference>
<dbReference type="FunFam" id="3.40.50.1220:FF:000008">
    <property type="entry name" value="Acetolactate synthase"/>
    <property type="match status" value="1"/>
</dbReference>
<accession>F4EYK8</accession>
<evidence type="ECO:0000259" key="15">
    <source>
        <dbReference type="Pfam" id="PF00205"/>
    </source>
</evidence>
<keyword evidence="10 14" id="KW-0460">Magnesium</keyword>
<dbReference type="HOGENOM" id="CLU_013748_1_3_9"/>
<keyword evidence="19" id="KW-1185">Reference proteome</keyword>
<keyword evidence="7 14" id="KW-0808">Transferase</keyword>
<dbReference type="UniPathway" id="UPA00047">
    <property type="reaction ID" value="UER00055"/>
</dbReference>
<evidence type="ECO:0000256" key="13">
    <source>
        <dbReference type="ARBA" id="ARBA00048670"/>
    </source>
</evidence>
<evidence type="ECO:0000256" key="6">
    <source>
        <dbReference type="ARBA" id="ARBA00022630"/>
    </source>
</evidence>
<comment type="catalytic activity">
    <reaction evidence="13 14">
        <text>2 pyruvate + H(+) = (2S)-2-acetolactate + CO2</text>
        <dbReference type="Rhea" id="RHEA:25249"/>
        <dbReference type="ChEBI" id="CHEBI:15361"/>
        <dbReference type="ChEBI" id="CHEBI:15378"/>
        <dbReference type="ChEBI" id="CHEBI:16526"/>
        <dbReference type="ChEBI" id="CHEBI:58476"/>
        <dbReference type="EC" id="2.2.1.6"/>
    </reaction>
</comment>
<evidence type="ECO:0000256" key="3">
    <source>
        <dbReference type="ARBA" id="ARBA00007812"/>
    </source>
</evidence>
<comment type="cofactor">
    <cofactor evidence="14">
        <name>Mg(2+)</name>
        <dbReference type="ChEBI" id="CHEBI:18420"/>
    </cofactor>
    <text evidence="14">Binds 1 Mg(2+) ion per subunit.</text>
</comment>
<evidence type="ECO:0000313" key="18">
    <source>
        <dbReference type="EMBL" id="AEB99415.1"/>
    </source>
</evidence>
<dbReference type="InterPro" id="IPR045229">
    <property type="entry name" value="TPP_enz"/>
</dbReference>
<organism evidence="18 19">
    <name type="scientific">Selenomonas sputigena (strain ATCC 35185 / DSM 20758 / CCUG 44933 / VPI D19B-28)</name>
    <dbReference type="NCBI Taxonomy" id="546271"/>
    <lineage>
        <taxon>Bacteria</taxon>
        <taxon>Bacillati</taxon>
        <taxon>Bacillota</taxon>
        <taxon>Negativicutes</taxon>
        <taxon>Selenomonadales</taxon>
        <taxon>Selenomonadaceae</taxon>
        <taxon>Selenomonas</taxon>
    </lineage>
</organism>
<dbReference type="PANTHER" id="PTHR18968">
    <property type="entry name" value="THIAMINE PYROPHOSPHATE ENZYMES"/>
    <property type="match status" value="1"/>
</dbReference>
<dbReference type="InterPro" id="IPR000399">
    <property type="entry name" value="TPP-bd_CS"/>
</dbReference>
<sequence length="562" mass="60260">MKMNGAQAVLESLRKEGVRVVFGYPGGAVLDLYDAIYTEKFPHILVRHEQGAAHAADGYARATGEVGVCLATSGPGGTNLVTGIATAYMDSVPLVCITGQVGNPYIGKDSFQEADICGITTPITKHNYLVKAAKDLPQVLKEAFFIARTGRPGPVTVDIAKDVFTQELDYVYPEKVHLKGYTADFTGEAAEVEAAAAAIAEAKRPLLILGGGVTLSDTAKTVREILDLTGIPSVTTLMGIGCVPAARENFLGMAGMHGTYAANMAIQECDLLIAVGMRFDDRVTSKIQGFAPRAKIVHFEVDPVEVNKNVVADCRVLGDLRWSLPLLKEKLAALGDLRARFSGWSRYTVEMNNEQPLSYKKKEGCVMPQQLIETVSELAADDAIIVTDVGQHQMWAAQYYDAKEPRRFLTSGGLGTMGYGLPAAIGAKVARPGQQVILFTGDGSIMMNCQEMATAAANGVAVKIIVVHNRVLGMVTQWQRMFYDKHYSQTLLPGSTDFVKLAEAMGVGACRLQDPASLKADLAAALTSEEPMLIDVIVPGNVDVLPMVPGGKSLDEMVLESE</sequence>
<dbReference type="InterPro" id="IPR012001">
    <property type="entry name" value="Thiamin_PyroP_enz_TPP-bd_dom"/>
</dbReference>
<dbReference type="UniPathway" id="UPA00049">
    <property type="reaction ID" value="UER00059"/>
</dbReference>
<evidence type="ECO:0000256" key="5">
    <source>
        <dbReference type="ARBA" id="ARBA00022605"/>
    </source>
</evidence>
<keyword evidence="12 14" id="KW-0100">Branched-chain amino acid biosynthesis</keyword>
<evidence type="ECO:0000256" key="14">
    <source>
        <dbReference type="RuleBase" id="RU003591"/>
    </source>
</evidence>
<evidence type="ECO:0000256" key="7">
    <source>
        <dbReference type="ARBA" id="ARBA00022679"/>
    </source>
</evidence>
<comment type="cofactor">
    <cofactor evidence="14">
        <name>thiamine diphosphate</name>
        <dbReference type="ChEBI" id="CHEBI:58937"/>
    </cofactor>
    <text evidence="14">Binds 1 thiamine pyrophosphate per subunit.</text>
</comment>
<dbReference type="GO" id="GO:0000287">
    <property type="term" value="F:magnesium ion binding"/>
    <property type="evidence" value="ECO:0007669"/>
    <property type="project" value="UniProtKB-UniRule"/>
</dbReference>
<dbReference type="Pfam" id="PF00205">
    <property type="entry name" value="TPP_enzyme_M"/>
    <property type="match status" value="1"/>
</dbReference>
<name>F4EYK8_SELS3</name>
<keyword evidence="11 14" id="KW-0786">Thiamine pyrophosphate</keyword>
<keyword evidence="9" id="KW-0274">FAD</keyword>
<dbReference type="InterPro" id="IPR012000">
    <property type="entry name" value="Thiamin_PyroP_enz_cen_dom"/>
</dbReference>
<proteinExistence type="inferred from homology"/>
<keyword evidence="8 14" id="KW-0479">Metal-binding</keyword>
<evidence type="ECO:0000256" key="12">
    <source>
        <dbReference type="ARBA" id="ARBA00023304"/>
    </source>
</evidence>
<dbReference type="OrthoDB" id="4494979at2"/>
<dbReference type="GO" id="GO:0009099">
    <property type="term" value="P:L-valine biosynthetic process"/>
    <property type="evidence" value="ECO:0007669"/>
    <property type="project" value="UniProtKB-UniPathway"/>
</dbReference>
<dbReference type="SUPFAM" id="SSF52518">
    <property type="entry name" value="Thiamin diphosphate-binding fold (THDP-binding)"/>
    <property type="match status" value="2"/>
</dbReference>
<evidence type="ECO:0000256" key="4">
    <source>
        <dbReference type="ARBA" id="ARBA00013145"/>
    </source>
</evidence>
<dbReference type="GO" id="GO:0009097">
    <property type="term" value="P:isoleucine biosynthetic process"/>
    <property type="evidence" value="ECO:0007669"/>
    <property type="project" value="UniProtKB-UniPathway"/>
</dbReference>